<organism evidence="2 3">
    <name type="scientific">Parendozoicomonas callyspongiae</name>
    <dbReference type="NCBI Taxonomy" id="2942213"/>
    <lineage>
        <taxon>Bacteria</taxon>
        <taxon>Pseudomonadati</taxon>
        <taxon>Pseudomonadota</taxon>
        <taxon>Gammaproteobacteria</taxon>
        <taxon>Oceanospirillales</taxon>
        <taxon>Endozoicomonadaceae</taxon>
        <taxon>Parendozoicomonas</taxon>
    </lineage>
</organism>
<evidence type="ECO:0000313" key="2">
    <source>
        <dbReference type="EMBL" id="MCL6270178.1"/>
    </source>
</evidence>
<gene>
    <name evidence="2" type="ORF">M3P05_09555</name>
</gene>
<name>A0ABT0PI57_9GAMM</name>
<protein>
    <submittedName>
        <fullName evidence="2">DUF1521 domain-containing protein</fullName>
    </submittedName>
</protein>
<sequence length="352" mass="38763">MAQINGGVGGVQQTASLQGVDLNDQSLSIGDLNMLVMLERSDILDKQIRDQIGQVHKKNEQIRQLNEIQSKLNNHKINTTAVSENTWTVNHDADPKEIALDNGYKIQIHSEDESFSLVDANGNKTTVWGDPHVNEHDRGGNKDWDFQEDATFVLDDGTKITVGTIDKGRTDKNVYSDTLTITKGNQSIEVTGIADNTPQIGQPTLNGAALDADTNDGYIFKMGDQIDDWNFDGEEISGDFKNLTEGQGARTHEEAIAENKTVQQLLTPEEQALLDELGITVYDASGAGMLTPEEIGNLNEQIKSTQESLTSTSQLDMVKLQSLTGKYEQTNSLASQVLKQQYNQAKEIIRNI</sequence>
<dbReference type="Pfam" id="PF07481">
    <property type="entry name" value="DUF1521"/>
    <property type="match status" value="1"/>
</dbReference>
<dbReference type="Proteomes" id="UP001203338">
    <property type="component" value="Unassembled WGS sequence"/>
</dbReference>
<evidence type="ECO:0000313" key="3">
    <source>
        <dbReference type="Proteomes" id="UP001203338"/>
    </source>
</evidence>
<proteinExistence type="predicted"/>
<comment type="caution">
    <text evidence="2">The sequence shown here is derived from an EMBL/GenBank/DDBJ whole genome shotgun (WGS) entry which is preliminary data.</text>
</comment>
<evidence type="ECO:0000259" key="1">
    <source>
        <dbReference type="Pfam" id="PF07481"/>
    </source>
</evidence>
<feature type="domain" description="DUF1521" evidence="1">
    <location>
        <begin position="89"/>
        <end position="229"/>
    </location>
</feature>
<keyword evidence="3" id="KW-1185">Reference proteome</keyword>
<reference evidence="2 3" key="1">
    <citation type="submission" date="2022-05" db="EMBL/GenBank/DDBJ databases">
        <authorList>
            <person name="Park J.-S."/>
        </authorList>
    </citation>
    <scope>NUCLEOTIDE SEQUENCE [LARGE SCALE GENOMIC DNA]</scope>
    <source>
        <strain evidence="2 3">2012CJ34-2</strain>
    </source>
</reference>
<dbReference type="InterPro" id="IPR011086">
    <property type="entry name" value="DUF1521"/>
</dbReference>
<dbReference type="RefSeq" id="WP_249699344.1">
    <property type="nucleotide sequence ID" value="NZ_JAMFLX010000011.1"/>
</dbReference>
<dbReference type="EMBL" id="JAMFLX010000011">
    <property type="protein sequence ID" value="MCL6270178.1"/>
    <property type="molecule type" value="Genomic_DNA"/>
</dbReference>
<accession>A0ABT0PI57</accession>